<evidence type="ECO:0000313" key="2">
    <source>
        <dbReference type="Proteomes" id="UP000176389"/>
    </source>
</evidence>
<protein>
    <recommendedName>
        <fullName evidence="3">YwbE family protein</fullName>
    </recommendedName>
</protein>
<proteinExistence type="predicted"/>
<reference evidence="1 2" key="1">
    <citation type="journal article" date="2016" name="Nat. Commun.">
        <title>Thousands of microbial genomes shed light on interconnected biogeochemical processes in an aquifer system.</title>
        <authorList>
            <person name="Anantharaman K."/>
            <person name="Brown C.T."/>
            <person name="Hug L.A."/>
            <person name="Sharon I."/>
            <person name="Castelle C.J."/>
            <person name="Probst A.J."/>
            <person name="Thomas B.C."/>
            <person name="Singh A."/>
            <person name="Wilkins M.J."/>
            <person name="Karaoz U."/>
            <person name="Brodie E.L."/>
            <person name="Williams K.H."/>
            <person name="Hubbard S.S."/>
            <person name="Banfield J.F."/>
        </authorList>
    </citation>
    <scope>NUCLEOTIDE SEQUENCE [LARGE SCALE GENOMIC DNA]</scope>
</reference>
<dbReference type="PANTHER" id="PTHR40069">
    <property type="entry name" value="YWBE PROTEIN"/>
    <property type="match status" value="1"/>
</dbReference>
<dbReference type="AlphaFoldDB" id="A0A1G1WBX2"/>
<gene>
    <name evidence="1" type="ORF">A2Z11_01320</name>
</gene>
<dbReference type="STRING" id="1802596.A2Z11_01320"/>
<accession>A0A1G1WBX2</accession>
<dbReference type="InterPro" id="IPR019240">
    <property type="entry name" value="DUF2196"/>
</dbReference>
<evidence type="ECO:0008006" key="3">
    <source>
        <dbReference type="Google" id="ProtNLM"/>
    </source>
</evidence>
<dbReference type="Proteomes" id="UP000176389">
    <property type="component" value="Unassembled WGS sequence"/>
</dbReference>
<organism evidence="1 2">
    <name type="scientific">Candidatus Woykebacteria bacterium RBG_16_43_9</name>
    <dbReference type="NCBI Taxonomy" id="1802596"/>
    <lineage>
        <taxon>Bacteria</taxon>
        <taxon>Candidatus Woykeibacteriota</taxon>
    </lineage>
</organism>
<dbReference type="EMBL" id="MHCS01000054">
    <property type="protein sequence ID" value="OGY25121.1"/>
    <property type="molecule type" value="Genomic_DNA"/>
</dbReference>
<evidence type="ECO:0000313" key="1">
    <source>
        <dbReference type="EMBL" id="OGY25121.1"/>
    </source>
</evidence>
<comment type="caution">
    <text evidence="1">The sequence shown here is derived from an EMBL/GenBank/DDBJ whole genome shotgun (WGS) entry which is preliminary data.</text>
</comment>
<name>A0A1G1WBX2_9BACT</name>
<dbReference type="PANTHER" id="PTHR40069:SF1">
    <property type="entry name" value="YWBE PROTEIN"/>
    <property type="match status" value="1"/>
</dbReference>
<dbReference type="NCBIfam" id="TIGR03833">
    <property type="entry name" value="YwbE family protein"/>
    <property type="match status" value="1"/>
</dbReference>
<sequence length="85" mass="9567">MTYEIGSRYPEKGDKVKIVEKKNYASGQLAEGIVKDVLTSKKFHPRGHKVRLTSGIIGRVQGFVGEEKNEEELSIHYPHGKDDLV</sequence>
<dbReference type="Pfam" id="PF09962">
    <property type="entry name" value="DUF2196"/>
    <property type="match status" value="1"/>
</dbReference>